<evidence type="ECO:0000313" key="2">
    <source>
        <dbReference type="Proteomes" id="UP000050794"/>
    </source>
</evidence>
<dbReference type="EMBL" id="UYWY01003595">
    <property type="protein sequence ID" value="VDM28772.1"/>
    <property type="molecule type" value="Genomic_DNA"/>
</dbReference>
<reference evidence="1 2" key="2">
    <citation type="submission" date="2018-11" db="EMBL/GenBank/DDBJ databases">
        <authorList>
            <consortium name="Pathogen Informatics"/>
        </authorList>
    </citation>
    <scope>NUCLEOTIDE SEQUENCE [LARGE SCALE GENOMIC DNA]</scope>
</reference>
<dbReference type="AlphaFoldDB" id="A0A183U3I5"/>
<name>A0A183U3I5_TOXCA</name>
<keyword evidence="2" id="KW-1185">Reference proteome</keyword>
<reference evidence="3" key="1">
    <citation type="submission" date="2016-06" db="UniProtKB">
        <authorList>
            <consortium name="WormBaseParasite"/>
        </authorList>
    </citation>
    <scope>IDENTIFICATION</scope>
</reference>
<dbReference type="Proteomes" id="UP000050794">
    <property type="component" value="Unassembled WGS sequence"/>
</dbReference>
<protein>
    <submittedName>
        <fullName evidence="1 3">Uncharacterized protein</fullName>
    </submittedName>
</protein>
<dbReference type="WBParaSite" id="TCNE_0000305501-mRNA-1">
    <property type="protein sequence ID" value="TCNE_0000305501-mRNA-1"/>
    <property type="gene ID" value="TCNE_0000305501"/>
</dbReference>
<organism evidence="2 3">
    <name type="scientific">Toxocara canis</name>
    <name type="common">Canine roundworm</name>
    <dbReference type="NCBI Taxonomy" id="6265"/>
    <lineage>
        <taxon>Eukaryota</taxon>
        <taxon>Metazoa</taxon>
        <taxon>Ecdysozoa</taxon>
        <taxon>Nematoda</taxon>
        <taxon>Chromadorea</taxon>
        <taxon>Rhabditida</taxon>
        <taxon>Spirurina</taxon>
        <taxon>Ascaridomorpha</taxon>
        <taxon>Ascaridoidea</taxon>
        <taxon>Toxocaridae</taxon>
        <taxon>Toxocara</taxon>
    </lineage>
</organism>
<evidence type="ECO:0000313" key="3">
    <source>
        <dbReference type="WBParaSite" id="TCNE_0000305501-mRNA-1"/>
    </source>
</evidence>
<sequence length="145" mass="16904">MKRKAVYVAPTLYVVHNDTLEILQIAEYEGPDSRTLLDVRDCYRCHCAHYIGRGRTPKEVMFVLSSSDRTEIHAFCGVNERKSWIFEYKNAKCAAKEQYIHLTKHLRQNEDELRLHEKEDDGSRGDVRSQQTAEVLRLYGDESLV</sequence>
<proteinExistence type="predicted"/>
<gene>
    <name evidence="1" type="ORF">TCNE_LOCUS3055</name>
</gene>
<evidence type="ECO:0000313" key="1">
    <source>
        <dbReference type="EMBL" id="VDM28772.1"/>
    </source>
</evidence>
<accession>A0A183U3I5</accession>